<feature type="domain" description="Protein-glutamine gamma-glutamyltransferase-like C-terminal" evidence="2">
    <location>
        <begin position="129"/>
        <end position="197"/>
    </location>
</feature>
<organism evidence="3">
    <name type="scientific">Leifsonia sp. NPDC080035</name>
    <dbReference type="NCBI Taxonomy" id="3143936"/>
    <lineage>
        <taxon>Bacteria</taxon>
        <taxon>Bacillati</taxon>
        <taxon>Actinomycetota</taxon>
        <taxon>Actinomycetes</taxon>
        <taxon>Micrococcales</taxon>
        <taxon>Microbacteriaceae</taxon>
        <taxon>Leifsonia</taxon>
    </lineage>
</organism>
<evidence type="ECO:0000313" key="3">
    <source>
        <dbReference type="EMBL" id="XBM46879.1"/>
    </source>
</evidence>
<keyword evidence="1" id="KW-0812">Transmembrane</keyword>
<evidence type="ECO:0000259" key="2">
    <source>
        <dbReference type="Pfam" id="PF13559"/>
    </source>
</evidence>
<dbReference type="Pfam" id="PF13559">
    <property type="entry name" value="DUF4129"/>
    <property type="match status" value="1"/>
</dbReference>
<feature type="transmembrane region" description="Helical" evidence="1">
    <location>
        <begin position="60"/>
        <end position="80"/>
    </location>
</feature>
<keyword evidence="1" id="KW-1133">Transmembrane helix</keyword>
<dbReference type="EMBL" id="CP157390">
    <property type="protein sequence ID" value="XBM46879.1"/>
    <property type="molecule type" value="Genomic_DNA"/>
</dbReference>
<reference evidence="3" key="1">
    <citation type="submission" date="2024-05" db="EMBL/GenBank/DDBJ databases">
        <title>The Natural Products Discovery Center: Release of the First 8490 Sequenced Strains for Exploring Actinobacteria Biosynthetic Diversity.</title>
        <authorList>
            <person name="Kalkreuter E."/>
            <person name="Kautsar S.A."/>
            <person name="Yang D."/>
            <person name="Bader C.D."/>
            <person name="Teijaro C.N."/>
            <person name="Fluegel L."/>
            <person name="Davis C.M."/>
            <person name="Simpson J.R."/>
            <person name="Lauterbach L."/>
            <person name="Steele A.D."/>
            <person name="Gui C."/>
            <person name="Meng S."/>
            <person name="Li G."/>
            <person name="Viehrig K."/>
            <person name="Ye F."/>
            <person name="Su P."/>
            <person name="Kiefer A.F."/>
            <person name="Nichols A."/>
            <person name="Cepeda A.J."/>
            <person name="Yan W."/>
            <person name="Fan B."/>
            <person name="Jiang Y."/>
            <person name="Adhikari A."/>
            <person name="Zheng C.-J."/>
            <person name="Schuster L."/>
            <person name="Cowan T.M."/>
            <person name="Smanski M.J."/>
            <person name="Chevrette M.G."/>
            <person name="de Carvalho L.P.S."/>
            <person name="Shen B."/>
        </authorList>
    </citation>
    <scope>NUCLEOTIDE SEQUENCE</scope>
    <source>
        <strain evidence="3">NPDC080035</strain>
    </source>
</reference>
<dbReference type="InterPro" id="IPR025403">
    <property type="entry name" value="TgpA-like_C"/>
</dbReference>
<sequence>MRLDIPVDPSSPDAQEWIRTELTKPEYQTAKPTWFDLASKAVLDWIQSLFSGPTGDAGPVLLAVVVALVAALIVVAFVVFGRPRANRRSADARRPVLGSDDTRTAAELRASAAAAARAADWVTAIEEQFRAIAVGLDERTLVRVTPGTTATEFAVRAAAVAPQEGEQLRTAAMAFDDVRYLDRPGTESRYQLLVALDARLQQVRPAQQAVPA</sequence>
<evidence type="ECO:0000256" key="1">
    <source>
        <dbReference type="SAM" id="Phobius"/>
    </source>
</evidence>
<gene>
    <name evidence="3" type="ORF">AAME72_12380</name>
</gene>
<accession>A0AAU7GAA2</accession>
<name>A0AAU7GAA2_9MICO</name>
<protein>
    <submittedName>
        <fullName evidence="3">DUF4129 domain-containing protein</fullName>
    </submittedName>
</protein>
<dbReference type="RefSeq" id="WP_348786858.1">
    <property type="nucleotide sequence ID" value="NZ_CP157390.1"/>
</dbReference>
<proteinExistence type="predicted"/>
<keyword evidence="1" id="KW-0472">Membrane</keyword>
<dbReference type="AlphaFoldDB" id="A0AAU7GAA2"/>